<feature type="region of interest" description="Disordered" evidence="1">
    <location>
        <begin position="49"/>
        <end position="89"/>
    </location>
</feature>
<dbReference type="AlphaFoldDB" id="A0AAV7SN80"/>
<organism evidence="2 3">
    <name type="scientific">Pleurodeles waltl</name>
    <name type="common">Iberian ribbed newt</name>
    <dbReference type="NCBI Taxonomy" id="8319"/>
    <lineage>
        <taxon>Eukaryota</taxon>
        <taxon>Metazoa</taxon>
        <taxon>Chordata</taxon>
        <taxon>Craniata</taxon>
        <taxon>Vertebrata</taxon>
        <taxon>Euteleostomi</taxon>
        <taxon>Amphibia</taxon>
        <taxon>Batrachia</taxon>
        <taxon>Caudata</taxon>
        <taxon>Salamandroidea</taxon>
        <taxon>Salamandridae</taxon>
        <taxon>Pleurodelinae</taxon>
        <taxon>Pleurodeles</taxon>
    </lineage>
</organism>
<evidence type="ECO:0000313" key="3">
    <source>
        <dbReference type="Proteomes" id="UP001066276"/>
    </source>
</evidence>
<evidence type="ECO:0000313" key="2">
    <source>
        <dbReference type="EMBL" id="KAJ1165553.1"/>
    </source>
</evidence>
<sequence>MQVGRSQDGEVFFQLLRGAPSWDAVQKQPQRQTDPAVLVGAAGASQEAGGVLVAPQKSDGGPGGTRRAVRCKQDGGRGSDARIASVRRDTDRCEWRGATL</sequence>
<evidence type="ECO:0000256" key="1">
    <source>
        <dbReference type="SAM" id="MobiDB-lite"/>
    </source>
</evidence>
<comment type="caution">
    <text evidence="2">The sequence shown here is derived from an EMBL/GenBank/DDBJ whole genome shotgun (WGS) entry which is preliminary data.</text>
</comment>
<protein>
    <submittedName>
        <fullName evidence="2">Uncharacterized protein</fullName>
    </submittedName>
</protein>
<name>A0AAV7SN80_PLEWA</name>
<accession>A0AAV7SN80</accession>
<proteinExistence type="predicted"/>
<dbReference type="Proteomes" id="UP001066276">
    <property type="component" value="Chromosome 4_2"/>
</dbReference>
<dbReference type="EMBL" id="JANPWB010000008">
    <property type="protein sequence ID" value="KAJ1165553.1"/>
    <property type="molecule type" value="Genomic_DNA"/>
</dbReference>
<keyword evidence="3" id="KW-1185">Reference proteome</keyword>
<reference evidence="2" key="1">
    <citation type="journal article" date="2022" name="bioRxiv">
        <title>Sequencing and chromosome-scale assembly of the giantPleurodeles waltlgenome.</title>
        <authorList>
            <person name="Brown T."/>
            <person name="Elewa A."/>
            <person name="Iarovenko S."/>
            <person name="Subramanian E."/>
            <person name="Araus A.J."/>
            <person name="Petzold A."/>
            <person name="Susuki M."/>
            <person name="Suzuki K.-i.T."/>
            <person name="Hayashi T."/>
            <person name="Toyoda A."/>
            <person name="Oliveira C."/>
            <person name="Osipova E."/>
            <person name="Leigh N.D."/>
            <person name="Simon A."/>
            <person name="Yun M.H."/>
        </authorList>
    </citation>
    <scope>NUCLEOTIDE SEQUENCE</scope>
    <source>
        <strain evidence="2">20211129_DDA</strain>
        <tissue evidence="2">Liver</tissue>
    </source>
</reference>
<gene>
    <name evidence="2" type="ORF">NDU88_005975</name>
</gene>
<feature type="compositionally biased region" description="Basic and acidic residues" evidence="1">
    <location>
        <begin position="71"/>
        <end position="89"/>
    </location>
</feature>